<organism evidence="2 3">
    <name type="scientific">Entomortierella chlamydospora</name>
    <dbReference type="NCBI Taxonomy" id="101097"/>
    <lineage>
        <taxon>Eukaryota</taxon>
        <taxon>Fungi</taxon>
        <taxon>Fungi incertae sedis</taxon>
        <taxon>Mucoromycota</taxon>
        <taxon>Mortierellomycotina</taxon>
        <taxon>Mortierellomycetes</taxon>
        <taxon>Mortierellales</taxon>
        <taxon>Mortierellaceae</taxon>
        <taxon>Entomortierella</taxon>
    </lineage>
</organism>
<feature type="compositionally biased region" description="Low complexity" evidence="1">
    <location>
        <begin position="104"/>
        <end position="122"/>
    </location>
</feature>
<gene>
    <name evidence="2" type="ORF">BGZ80_007115</name>
</gene>
<feature type="compositionally biased region" description="Polar residues" evidence="1">
    <location>
        <begin position="219"/>
        <end position="274"/>
    </location>
</feature>
<feature type="region of interest" description="Disordered" evidence="1">
    <location>
        <begin position="104"/>
        <end position="123"/>
    </location>
</feature>
<reference evidence="2" key="1">
    <citation type="journal article" date="2020" name="Fungal Divers.">
        <title>Resolving the Mortierellaceae phylogeny through synthesis of multi-gene phylogenetics and phylogenomics.</title>
        <authorList>
            <person name="Vandepol N."/>
            <person name="Liber J."/>
            <person name="Desiro A."/>
            <person name="Na H."/>
            <person name="Kennedy M."/>
            <person name="Barry K."/>
            <person name="Grigoriev I.V."/>
            <person name="Miller A.N."/>
            <person name="O'Donnell K."/>
            <person name="Stajich J.E."/>
            <person name="Bonito G."/>
        </authorList>
    </citation>
    <scope>NUCLEOTIDE SEQUENCE</scope>
    <source>
        <strain evidence="2">NRRL 2769</strain>
    </source>
</reference>
<feature type="region of interest" description="Disordered" evidence="1">
    <location>
        <begin position="213"/>
        <end position="274"/>
    </location>
</feature>
<name>A0A9P6MZH7_9FUNG</name>
<feature type="compositionally biased region" description="Basic and acidic residues" evidence="1">
    <location>
        <begin position="317"/>
        <end position="327"/>
    </location>
</feature>
<feature type="region of interest" description="Disordered" evidence="1">
    <location>
        <begin position="71"/>
        <end position="98"/>
    </location>
</feature>
<dbReference type="AlphaFoldDB" id="A0A9P6MZH7"/>
<proteinExistence type="predicted"/>
<feature type="region of interest" description="Disordered" evidence="1">
    <location>
        <begin position="286"/>
        <end position="327"/>
    </location>
</feature>
<feature type="compositionally biased region" description="Polar residues" evidence="1">
    <location>
        <begin position="83"/>
        <end position="98"/>
    </location>
</feature>
<accession>A0A9P6MZH7</accession>
<keyword evidence="3" id="KW-1185">Reference proteome</keyword>
<evidence type="ECO:0000313" key="3">
    <source>
        <dbReference type="Proteomes" id="UP000703661"/>
    </source>
</evidence>
<dbReference type="EMBL" id="JAAAID010000359">
    <property type="protein sequence ID" value="KAG0018481.1"/>
    <property type="molecule type" value="Genomic_DNA"/>
</dbReference>
<dbReference type="Proteomes" id="UP000703661">
    <property type="component" value="Unassembled WGS sequence"/>
</dbReference>
<protein>
    <submittedName>
        <fullName evidence="2">Uncharacterized protein</fullName>
    </submittedName>
</protein>
<sequence length="351" mass="37286">MYIPLMHAILEQHQFLPDTIVLVGDSVSTARRSSDGLKPRELICTLYSTDRLQYLHLHHCHGKPLPPVSSSLLPSIHDRPLADSSTSPQSSRASHSYIQQQPVVATQQPVSQPQPPVSGSSSRLLTGISPAPTAMGRGQPNMPGFGNVSPVEPIYVGSNRNSHYGSPLLVTNVPLPPGAHNPLVHLPVVNSPVVMTAYQPQTQYYPGNYHPASSGPMAATSSVGPSQAGTMAPVTSTPAAASLSRPVSQQGFVSTNSSHNGGNINGPGTANSGASQNLLNEMAMYSGDRSRSHLRQSQPPKPTHPRQIQSQEARSLSSEELKLDSKTGGHVKAIMKGVNAKWSEIRKAGIN</sequence>
<evidence type="ECO:0000313" key="2">
    <source>
        <dbReference type="EMBL" id="KAG0018481.1"/>
    </source>
</evidence>
<evidence type="ECO:0000256" key="1">
    <source>
        <dbReference type="SAM" id="MobiDB-lite"/>
    </source>
</evidence>
<comment type="caution">
    <text evidence="2">The sequence shown here is derived from an EMBL/GenBank/DDBJ whole genome shotgun (WGS) entry which is preliminary data.</text>
</comment>